<dbReference type="EMBL" id="OOIL02001273">
    <property type="protein sequence ID" value="VFQ73845.1"/>
    <property type="molecule type" value="Genomic_DNA"/>
</dbReference>
<organism evidence="1 2">
    <name type="scientific">Cuscuta campestris</name>
    <dbReference type="NCBI Taxonomy" id="132261"/>
    <lineage>
        <taxon>Eukaryota</taxon>
        <taxon>Viridiplantae</taxon>
        <taxon>Streptophyta</taxon>
        <taxon>Embryophyta</taxon>
        <taxon>Tracheophyta</taxon>
        <taxon>Spermatophyta</taxon>
        <taxon>Magnoliopsida</taxon>
        <taxon>eudicotyledons</taxon>
        <taxon>Gunneridae</taxon>
        <taxon>Pentapetalae</taxon>
        <taxon>asterids</taxon>
        <taxon>lamiids</taxon>
        <taxon>Solanales</taxon>
        <taxon>Convolvulaceae</taxon>
        <taxon>Cuscuteae</taxon>
        <taxon>Cuscuta</taxon>
        <taxon>Cuscuta subgen. Grammica</taxon>
        <taxon>Cuscuta sect. Cleistogrammica</taxon>
    </lineage>
</organism>
<evidence type="ECO:0000313" key="1">
    <source>
        <dbReference type="EMBL" id="VFQ73845.1"/>
    </source>
</evidence>
<dbReference type="AlphaFoldDB" id="A0A484LBF0"/>
<name>A0A484LBF0_9ASTE</name>
<gene>
    <name evidence="1" type="ORF">CCAM_LOCUS15621</name>
</gene>
<reference evidence="1 2" key="1">
    <citation type="submission" date="2018-04" db="EMBL/GenBank/DDBJ databases">
        <authorList>
            <person name="Vogel A."/>
        </authorList>
    </citation>
    <scope>NUCLEOTIDE SEQUENCE [LARGE SCALE GENOMIC DNA]</scope>
</reference>
<proteinExistence type="predicted"/>
<evidence type="ECO:0000313" key="2">
    <source>
        <dbReference type="Proteomes" id="UP000595140"/>
    </source>
</evidence>
<protein>
    <submittedName>
        <fullName evidence="1">Uncharacterized protein</fullName>
    </submittedName>
</protein>
<accession>A0A484LBF0</accession>
<keyword evidence="2" id="KW-1185">Reference proteome</keyword>
<sequence>MVRLQSVLGKRKRGSERKRLKRARLEERDGVLVENTAQESLVVEERDDIMVGDGVHGSLEKDLVGEERDKKIQELESKYPRISREHIIWFYERKDKIWLKQPNNQVKLSLGVLWVLRSIFGMAYRTICIDRGVHTNICNVKIVNDRVVYLENHFKEPESFEEVKTCINDVKDLVMLILDVVEKKVKKAPMSIKKFVELCNDVLFDKKLAKELRDLDKLRKISYYIFKNPLVYNRNDEFLFLFKIWNLITMDEAGFLSKVELSGQFDKYVERIQAKDKELDHNRCYKGLPQKKSFKGGKKKGGKSGASKAVNTIFERPENCIRLMLNIIRHFQGVAQELQRGVRGQYNLDQILHEAVDRYYMDVIPIVWYQMTKALWKDDDREEKTHEKISNGFYLHGYSTLQYALEKEPKILEIFNEIIDRSLLPL</sequence>
<dbReference type="Proteomes" id="UP000595140">
    <property type="component" value="Unassembled WGS sequence"/>
</dbReference>